<gene>
    <name evidence="2" type="ORF">JYK14_16750</name>
</gene>
<sequence length="213" mass="21763">MRGKHGWKAPAGAALAVALALGACGPVDRGTYAVADGISEAGARIGAPWGSMRATPPGEGSTIDRVRGVATATASLQPEPGDVWPAEEAPRATLANPDAALRNIPTYRPGELDRQSAPVGRSQWQPQDPPPVRPAPPDLNLRAPAPILPPVAPPSRSDAGQVIQSPRGTYTTSGGTDRVQSVNGPDGSGTAVRDGNFITLTTPSGTQVVPAPR</sequence>
<accession>A0ABT1D7E6</accession>
<protein>
    <submittedName>
        <fullName evidence="2">Uncharacterized protein</fullName>
    </submittedName>
</protein>
<proteinExistence type="predicted"/>
<comment type="caution">
    <text evidence="2">The sequence shown here is derived from an EMBL/GenBank/DDBJ whole genome shotgun (WGS) entry which is preliminary data.</text>
</comment>
<dbReference type="EMBL" id="JAFIRR010000104">
    <property type="protein sequence ID" value="MCO6417799.1"/>
    <property type="molecule type" value="Genomic_DNA"/>
</dbReference>
<feature type="compositionally biased region" description="Polar residues" evidence="1">
    <location>
        <begin position="162"/>
        <end position="183"/>
    </location>
</feature>
<feature type="compositionally biased region" description="Pro residues" evidence="1">
    <location>
        <begin position="127"/>
        <end position="137"/>
    </location>
</feature>
<feature type="region of interest" description="Disordered" evidence="1">
    <location>
        <begin position="74"/>
        <end position="213"/>
    </location>
</feature>
<dbReference type="RefSeq" id="WP_252954434.1">
    <property type="nucleotide sequence ID" value="NZ_JAFIRR010000104.1"/>
</dbReference>
<feature type="compositionally biased region" description="Polar residues" evidence="1">
    <location>
        <begin position="198"/>
        <end position="207"/>
    </location>
</feature>
<keyword evidence="3" id="KW-1185">Reference proteome</keyword>
<reference evidence="2 3" key="1">
    <citation type="submission" date="2021-12" db="EMBL/GenBank/DDBJ databases">
        <title>Siccirubricoccus leaddurans sp. nov., a high concentration Zn2+ tolerance bacterium.</title>
        <authorList>
            <person name="Cao Y."/>
        </authorList>
    </citation>
    <scope>NUCLEOTIDE SEQUENCE [LARGE SCALE GENOMIC DNA]</scope>
    <source>
        <strain evidence="2 3">KC 17139</strain>
    </source>
</reference>
<dbReference type="PROSITE" id="PS51257">
    <property type="entry name" value="PROKAR_LIPOPROTEIN"/>
    <property type="match status" value="1"/>
</dbReference>
<name>A0ABT1D7E6_9PROT</name>
<dbReference type="Proteomes" id="UP001523392">
    <property type="component" value="Unassembled WGS sequence"/>
</dbReference>
<evidence type="ECO:0000256" key="1">
    <source>
        <dbReference type="SAM" id="MobiDB-lite"/>
    </source>
</evidence>
<evidence type="ECO:0000313" key="3">
    <source>
        <dbReference type="Proteomes" id="UP001523392"/>
    </source>
</evidence>
<evidence type="ECO:0000313" key="2">
    <source>
        <dbReference type="EMBL" id="MCO6417799.1"/>
    </source>
</evidence>
<organism evidence="2 3">
    <name type="scientific">Siccirubricoccus soli</name>
    <dbReference type="NCBI Taxonomy" id="2899147"/>
    <lineage>
        <taxon>Bacteria</taxon>
        <taxon>Pseudomonadati</taxon>
        <taxon>Pseudomonadota</taxon>
        <taxon>Alphaproteobacteria</taxon>
        <taxon>Acetobacterales</taxon>
        <taxon>Roseomonadaceae</taxon>
        <taxon>Siccirubricoccus</taxon>
    </lineage>
</organism>